<dbReference type="CDD" id="cd00882">
    <property type="entry name" value="Ras_like_GTPase"/>
    <property type="match status" value="1"/>
</dbReference>
<protein>
    <recommendedName>
        <fullName evidence="3">G domain-containing protein</fullName>
    </recommendedName>
</protein>
<dbReference type="Gene3D" id="3.40.50.300">
    <property type="entry name" value="P-loop containing nucleotide triphosphate hydrolases"/>
    <property type="match status" value="1"/>
</dbReference>
<evidence type="ECO:0000259" key="3">
    <source>
        <dbReference type="Pfam" id="PF01926"/>
    </source>
</evidence>
<sequence>MSSQESFNILVFGKTGAGKSTLINSLTNDNPHLPEGHEYESCTEHVQSASTVYKGREIVFYDTPGFDDSKIAPELYLLKLIESLGVIYEKYEKKPHIHGVLWIQPIHERRMTGTDVLNLDTFQDIIGSDGFRNLVFVTNFWRQPLPQYQLDHEQSLIHNQKYFAKAISAGARAGPAYRIFEGMDRASVQQALLGAFLNNPPIVAQSQKEFVDDEKPASETTAGRTQSRISNEKIKERDAQIAALKDSLKDQAKLAQAVKDLQEANDRARQDMETMKTTYADSLERMSSQTPNLLVPLIGGLLAGFLRR</sequence>
<proteinExistence type="predicted"/>
<reference evidence="4" key="1">
    <citation type="submission" date="2021-01" db="EMBL/GenBank/DDBJ databases">
        <authorList>
            <person name="Kaushik A."/>
        </authorList>
    </citation>
    <scope>NUCLEOTIDE SEQUENCE</scope>
    <source>
        <strain evidence="4">AG2-2IIIB</strain>
    </source>
</reference>
<evidence type="ECO:0000313" key="4">
    <source>
        <dbReference type="EMBL" id="CAE6387700.1"/>
    </source>
</evidence>
<dbReference type="GO" id="GO:0005525">
    <property type="term" value="F:GTP binding"/>
    <property type="evidence" value="ECO:0007669"/>
    <property type="project" value="InterPro"/>
</dbReference>
<feature type="compositionally biased region" description="Polar residues" evidence="2">
    <location>
        <begin position="218"/>
        <end position="229"/>
    </location>
</feature>
<organism evidence="4 5">
    <name type="scientific">Rhizoctonia solani</name>
    <dbReference type="NCBI Taxonomy" id="456999"/>
    <lineage>
        <taxon>Eukaryota</taxon>
        <taxon>Fungi</taxon>
        <taxon>Dikarya</taxon>
        <taxon>Basidiomycota</taxon>
        <taxon>Agaricomycotina</taxon>
        <taxon>Agaricomycetes</taxon>
        <taxon>Cantharellales</taxon>
        <taxon>Ceratobasidiaceae</taxon>
        <taxon>Rhizoctonia</taxon>
    </lineage>
</organism>
<dbReference type="SUPFAM" id="SSF52540">
    <property type="entry name" value="P-loop containing nucleoside triphosphate hydrolases"/>
    <property type="match status" value="1"/>
</dbReference>
<dbReference type="InterPro" id="IPR027417">
    <property type="entry name" value="P-loop_NTPase"/>
</dbReference>
<gene>
    <name evidence="4" type="ORF">RDB_LOCUS28826</name>
</gene>
<accession>A0A8H3A3B6</accession>
<comment type="caution">
    <text evidence="4">The sequence shown here is derived from an EMBL/GenBank/DDBJ whole genome shotgun (WGS) entry which is preliminary data.</text>
</comment>
<dbReference type="Proteomes" id="UP000663843">
    <property type="component" value="Unassembled WGS sequence"/>
</dbReference>
<dbReference type="Pfam" id="PF01926">
    <property type="entry name" value="MMR_HSR1"/>
    <property type="match status" value="1"/>
</dbReference>
<feature type="coiled-coil region" evidence="1">
    <location>
        <begin position="251"/>
        <end position="278"/>
    </location>
</feature>
<evidence type="ECO:0000256" key="2">
    <source>
        <dbReference type="SAM" id="MobiDB-lite"/>
    </source>
</evidence>
<dbReference type="EMBL" id="CAJMWT010001210">
    <property type="protein sequence ID" value="CAE6387700.1"/>
    <property type="molecule type" value="Genomic_DNA"/>
</dbReference>
<name>A0A8H3A3B6_9AGAM</name>
<dbReference type="AlphaFoldDB" id="A0A8H3A3B6"/>
<evidence type="ECO:0000313" key="5">
    <source>
        <dbReference type="Proteomes" id="UP000663843"/>
    </source>
</evidence>
<dbReference type="InterPro" id="IPR006073">
    <property type="entry name" value="GTP-bd"/>
</dbReference>
<feature type="region of interest" description="Disordered" evidence="2">
    <location>
        <begin position="208"/>
        <end position="230"/>
    </location>
</feature>
<evidence type="ECO:0000256" key="1">
    <source>
        <dbReference type="SAM" id="Coils"/>
    </source>
</evidence>
<keyword evidence="1" id="KW-0175">Coiled coil</keyword>
<feature type="domain" description="G" evidence="3">
    <location>
        <begin position="9"/>
        <end position="67"/>
    </location>
</feature>